<dbReference type="SUPFAM" id="SSF53098">
    <property type="entry name" value="Ribonuclease H-like"/>
    <property type="match status" value="1"/>
</dbReference>
<dbReference type="PANTHER" id="PTHR48475:SF2">
    <property type="entry name" value="RIBONUCLEASE H"/>
    <property type="match status" value="1"/>
</dbReference>
<dbReference type="GO" id="GO:0003676">
    <property type="term" value="F:nucleic acid binding"/>
    <property type="evidence" value="ECO:0007669"/>
    <property type="project" value="InterPro"/>
</dbReference>
<feature type="region of interest" description="Disordered" evidence="1">
    <location>
        <begin position="1"/>
        <end position="60"/>
    </location>
</feature>
<dbReference type="Pfam" id="PF13456">
    <property type="entry name" value="RVT_3"/>
    <property type="match status" value="1"/>
</dbReference>
<dbReference type="CDD" id="cd09279">
    <property type="entry name" value="RNase_HI_like"/>
    <property type="match status" value="1"/>
</dbReference>
<comment type="caution">
    <text evidence="3">The sequence shown here is derived from an EMBL/GenBank/DDBJ whole genome shotgun (WGS) entry which is preliminary data.</text>
</comment>
<dbReference type="GO" id="GO:0003964">
    <property type="term" value="F:RNA-directed DNA polymerase activity"/>
    <property type="evidence" value="ECO:0007669"/>
    <property type="project" value="UniProtKB-KW"/>
</dbReference>
<reference evidence="3" key="1">
    <citation type="journal article" date="2019" name="Sci. Rep.">
        <title>Draft genome of Tanacetum cinerariifolium, the natural source of mosquito coil.</title>
        <authorList>
            <person name="Yamashiro T."/>
            <person name="Shiraishi A."/>
            <person name="Satake H."/>
            <person name="Nakayama K."/>
        </authorList>
    </citation>
    <scope>NUCLEOTIDE SEQUENCE</scope>
</reference>
<evidence type="ECO:0000256" key="1">
    <source>
        <dbReference type="SAM" id="MobiDB-lite"/>
    </source>
</evidence>
<evidence type="ECO:0000313" key="3">
    <source>
        <dbReference type="EMBL" id="GEU54603.1"/>
    </source>
</evidence>
<evidence type="ECO:0000259" key="2">
    <source>
        <dbReference type="Pfam" id="PF13456"/>
    </source>
</evidence>
<dbReference type="GO" id="GO:0004523">
    <property type="term" value="F:RNA-DNA hybrid ribonuclease activity"/>
    <property type="evidence" value="ECO:0007669"/>
    <property type="project" value="InterPro"/>
</dbReference>
<proteinExistence type="predicted"/>
<protein>
    <submittedName>
        <fullName evidence="3">Reverse transcriptase domain-containing protein</fullName>
    </submittedName>
</protein>
<dbReference type="PANTHER" id="PTHR48475">
    <property type="entry name" value="RIBONUCLEASE H"/>
    <property type="match status" value="1"/>
</dbReference>
<dbReference type="EMBL" id="BKCJ010003359">
    <property type="protein sequence ID" value="GEU54603.1"/>
    <property type="molecule type" value="Genomic_DNA"/>
</dbReference>
<dbReference type="Gene3D" id="3.30.420.10">
    <property type="entry name" value="Ribonuclease H-like superfamily/Ribonuclease H"/>
    <property type="match status" value="1"/>
</dbReference>
<dbReference type="InterPro" id="IPR012337">
    <property type="entry name" value="RNaseH-like_sf"/>
</dbReference>
<keyword evidence="3" id="KW-0695">RNA-directed DNA polymerase</keyword>
<dbReference type="InterPro" id="IPR002156">
    <property type="entry name" value="RNaseH_domain"/>
</dbReference>
<keyword evidence="3" id="KW-0808">Transferase</keyword>
<dbReference type="AlphaFoldDB" id="A0A6L2KY54"/>
<feature type="domain" description="RNase H type-1" evidence="2">
    <location>
        <begin position="412"/>
        <end position="521"/>
    </location>
</feature>
<gene>
    <name evidence="3" type="ORF">Tci_026581</name>
</gene>
<accession>A0A6L2KY54</accession>
<organism evidence="3">
    <name type="scientific">Tanacetum cinerariifolium</name>
    <name type="common">Dalmatian daisy</name>
    <name type="synonym">Chrysanthemum cinerariifolium</name>
    <dbReference type="NCBI Taxonomy" id="118510"/>
    <lineage>
        <taxon>Eukaryota</taxon>
        <taxon>Viridiplantae</taxon>
        <taxon>Streptophyta</taxon>
        <taxon>Embryophyta</taxon>
        <taxon>Tracheophyta</taxon>
        <taxon>Spermatophyta</taxon>
        <taxon>Magnoliopsida</taxon>
        <taxon>eudicotyledons</taxon>
        <taxon>Gunneridae</taxon>
        <taxon>Pentapetalae</taxon>
        <taxon>asterids</taxon>
        <taxon>campanulids</taxon>
        <taxon>Asterales</taxon>
        <taxon>Asteraceae</taxon>
        <taxon>Asteroideae</taxon>
        <taxon>Anthemideae</taxon>
        <taxon>Anthemidinae</taxon>
        <taxon>Tanacetum</taxon>
    </lineage>
</organism>
<keyword evidence="3" id="KW-0548">Nucleotidyltransferase</keyword>
<dbReference type="InterPro" id="IPR036397">
    <property type="entry name" value="RNaseH_sf"/>
</dbReference>
<sequence>MMTATTTFIRGETAAASKKKVHTPLKSQDQSKRHTSERRSDFQNQPEDGRGSNKFIPVTKTPKEILAAESRKFKPPPPMLRKKIEELVRAGKLSHFIKEIRQDRDQQKTGKKDASVKDKATAIYMIQPWGRRALYKSMDEFYDSEITVTVQRYHWKAWDKRNPSSTIHAHGMLKFPVNGEIVTICSTNLMLTECATIAAIPKDSVKKAEARHKIFKVAIHPDFSDQEITIGGTISTKARTQLCTLLKGNLDIFTSQLKKGQAMERAKAIQVEVQKEAGILREVDYHDWLSNPVMKLIEWSNPSAVTPLSVSWTPTKAIIKYRWRNKMRKRRLSTPITSRRNVSRIHDQSERIKSCPDKTEAVLQLPSPQKIKEILADFLVEKPKDASPKALVIKTLQEPWTLFTNGSSCVDRSGTGLILTSLEGTEFTYALKFQFTASNNEAEYETLIAGLWIAAHMGVHNVYVSVDSKLVANQVLRTYVAKEENMIKYLEKAKSLNSDFVNFSISQVPISKNKKADALTKIASTSSEHISKQVLVEVLKEKSIQEREMATIVAKERPT</sequence>
<feature type="compositionally biased region" description="Basic and acidic residues" evidence="1">
    <location>
        <begin position="29"/>
        <end position="51"/>
    </location>
</feature>
<name>A0A6L2KY54_TANCI</name>